<evidence type="ECO:0000313" key="14">
    <source>
        <dbReference type="EMBL" id="RGD76375.1"/>
    </source>
</evidence>
<dbReference type="CDD" id="cd00140">
    <property type="entry name" value="beta_clamp"/>
    <property type="match status" value="1"/>
</dbReference>
<dbReference type="GO" id="GO:0003887">
    <property type="term" value="F:DNA-directed DNA polymerase activity"/>
    <property type="evidence" value="ECO:0007669"/>
    <property type="project" value="UniProtKB-UniRule"/>
</dbReference>
<keyword evidence="8 10" id="KW-0239">DNA-directed DNA polymerase</keyword>
<dbReference type="EMBL" id="QUSK01000013">
    <property type="protein sequence ID" value="RGD76375.1"/>
    <property type="molecule type" value="Genomic_DNA"/>
</dbReference>
<comment type="subunit">
    <text evidence="10">Forms a ring-shaped head-to-tail homodimer around DNA.</text>
</comment>
<name>A0A3E3E4V4_9FIRM</name>
<evidence type="ECO:0000259" key="11">
    <source>
        <dbReference type="Pfam" id="PF00712"/>
    </source>
</evidence>
<gene>
    <name evidence="14" type="primary">dnaN</name>
    <name evidence="14" type="ORF">DXC78_06710</name>
</gene>
<evidence type="ECO:0000256" key="7">
    <source>
        <dbReference type="ARBA" id="ARBA00022705"/>
    </source>
</evidence>
<dbReference type="Gene3D" id="3.70.10.10">
    <property type="match status" value="1"/>
</dbReference>
<comment type="function">
    <text evidence="10">Confers DNA tethering and processivity to DNA polymerases and other proteins. Acts as a clamp, forming a ring around DNA (a reaction catalyzed by the clamp-loading complex) which diffuses in an ATP-independent manner freely and bidirectionally along dsDNA. Initially characterized for its ability to contact the catalytic subunit of DNA polymerase III (Pol III), a complex, multichain enzyme responsible for most of the replicative synthesis in bacteria; Pol III exhibits 3'-5' exonuclease proofreading activity. The beta chain is required for initiation of replication as well as for processivity of DNA replication.</text>
</comment>
<dbReference type="GO" id="GO:0008408">
    <property type="term" value="F:3'-5' exonuclease activity"/>
    <property type="evidence" value="ECO:0007669"/>
    <property type="project" value="InterPro"/>
</dbReference>
<dbReference type="InterPro" id="IPR022634">
    <property type="entry name" value="DNA_polIII_beta_N"/>
</dbReference>
<evidence type="ECO:0000256" key="8">
    <source>
        <dbReference type="ARBA" id="ARBA00022932"/>
    </source>
</evidence>
<evidence type="ECO:0000259" key="13">
    <source>
        <dbReference type="Pfam" id="PF02768"/>
    </source>
</evidence>
<accession>A0A3E3E4V4</accession>
<feature type="domain" description="DNA polymerase III beta sliding clamp C-terminal" evidence="13">
    <location>
        <begin position="243"/>
        <end position="355"/>
    </location>
</feature>
<dbReference type="NCBIfam" id="TIGR00663">
    <property type="entry name" value="dnan"/>
    <property type="match status" value="1"/>
</dbReference>
<dbReference type="SMART" id="SM00480">
    <property type="entry name" value="POL3Bc"/>
    <property type="match status" value="1"/>
</dbReference>
<keyword evidence="5 10" id="KW-0808">Transferase</keyword>
<dbReference type="Proteomes" id="UP000260721">
    <property type="component" value="Unassembled WGS sequence"/>
</dbReference>
<evidence type="ECO:0000256" key="6">
    <source>
        <dbReference type="ARBA" id="ARBA00022695"/>
    </source>
</evidence>
<dbReference type="Pfam" id="PF02768">
    <property type="entry name" value="DNA_pol3_beta_3"/>
    <property type="match status" value="1"/>
</dbReference>
<evidence type="ECO:0000259" key="12">
    <source>
        <dbReference type="Pfam" id="PF02767"/>
    </source>
</evidence>
<dbReference type="PANTHER" id="PTHR30478:SF0">
    <property type="entry name" value="BETA SLIDING CLAMP"/>
    <property type="match status" value="1"/>
</dbReference>
<dbReference type="GO" id="GO:0005737">
    <property type="term" value="C:cytoplasm"/>
    <property type="evidence" value="ECO:0007669"/>
    <property type="project" value="UniProtKB-SubCell"/>
</dbReference>
<comment type="subcellular location">
    <subcellularLocation>
        <location evidence="1 10">Cytoplasm</location>
    </subcellularLocation>
</comment>
<keyword evidence="4 10" id="KW-0963">Cytoplasm</keyword>
<evidence type="ECO:0000256" key="1">
    <source>
        <dbReference type="ARBA" id="ARBA00004496"/>
    </source>
</evidence>
<dbReference type="PANTHER" id="PTHR30478">
    <property type="entry name" value="DNA POLYMERASE III SUBUNIT BETA"/>
    <property type="match status" value="1"/>
</dbReference>
<evidence type="ECO:0000256" key="3">
    <source>
        <dbReference type="ARBA" id="ARBA00021035"/>
    </source>
</evidence>
<feature type="domain" description="DNA polymerase III beta sliding clamp N-terminal" evidence="11">
    <location>
        <begin position="1"/>
        <end position="117"/>
    </location>
</feature>
<evidence type="ECO:0000256" key="4">
    <source>
        <dbReference type="ARBA" id="ARBA00022490"/>
    </source>
</evidence>
<dbReference type="AlphaFoldDB" id="A0A3E3E4V4"/>
<dbReference type="GO" id="GO:0003677">
    <property type="term" value="F:DNA binding"/>
    <property type="evidence" value="ECO:0007669"/>
    <property type="project" value="UniProtKB-UniRule"/>
</dbReference>
<evidence type="ECO:0000256" key="10">
    <source>
        <dbReference type="PIRNR" id="PIRNR000804"/>
    </source>
</evidence>
<comment type="caution">
    <text evidence="14">The sequence shown here is derived from an EMBL/GenBank/DDBJ whole genome shotgun (WGS) entry which is preliminary data.</text>
</comment>
<dbReference type="SUPFAM" id="SSF55979">
    <property type="entry name" value="DNA clamp"/>
    <property type="match status" value="3"/>
</dbReference>
<dbReference type="Pfam" id="PF00712">
    <property type="entry name" value="DNA_pol3_beta"/>
    <property type="match status" value="1"/>
</dbReference>
<dbReference type="RefSeq" id="WP_117446313.1">
    <property type="nucleotide sequence ID" value="NZ_QUSK01000013.1"/>
</dbReference>
<dbReference type="InterPro" id="IPR001001">
    <property type="entry name" value="DNA_polIII_beta"/>
</dbReference>
<dbReference type="PIRSF" id="PIRSF000804">
    <property type="entry name" value="DNA_pol_III_b"/>
    <property type="match status" value="1"/>
</dbReference>
<protein>
    <recommendedName>
        <fullName evidence="3 10">Beta sliding clamp</fullName>
    </recommendedName>
</protein>
<dbReference type="InterPro" id="IPR022637">
    <property type="entry name" value="DNA_polIII_beta_cen"/>
</dbReference>
<keyword evidence="6 10" id="KW-0548">Nucleotidyltransferase</keyword>
<sequence length="370" mass="41660">MKFKIDKKRLLDELRIISMCIDSLAPVPAMSGVKINAKDGCLELIGSNGNQSMWSRIKEVNVTEEGDIVVDAKAFTSIVSKAQQDISVSTKGMSIVITSGKARQRLNGYYTGEYPDIDFSLPEIRLDIDMAILDDVINRISYAISTNPNQNNNRPVLKGLNLDCSKTYMQANSSDSYRMAMYVIDGHASSEINITVPYNALKNVLKLRGKQIDIYANDNKILFGSENEIFQTSLISGYYPDVKRIIPKEFVGKLEINKKELIDAIERTEFNLHENTNVIYLCMDKSKVMIKTDETELGSTEEELEKCEYEGESMEIKLNGKFLKEALNSCLSEKAIMEFAGSQKALRINSGFDVEDNYTAIMVPLREVKR</sequence>
<organism evidence="14 15">
    <name type="scientific">Faecalicoccus pleomorphus</name>
    <dbReference type="NCBI Taxonomy" id="1323"/>
    <lineage>
        <taxon>Bacteria</taxon>
        <taxon>Bacillati</taxon>
        <taxon>Bacillota</taxon>
        <taxon>Erysipelotrichia</taxon>
        <taxon>Erysipelotrichales</taxon>
        <taxon>Erysipelotrichaceae</taxon>
        <taxon>Faecalicoccus</taxon>
    </lineage>
</organism>
<dbReference type="InterPro" id="IPR046938">
    <property type="entry name" value="DNA_clamp_sf"/>
</dbReference>
<proteinExistence type="inferred from homology"/>
<keyword evidence="9" id="KW-0238">DNA-binding</keyword>
<dbReference type="GO" id="GO:0006271">
    <property type="term" value="P:DNA strand elongation involved in DNA replication"/>
    <property type="evidence" value="ECO:0007669"/>
    <property type="project" value="TreeGrafter"/>
</dbReference>
<evidence type="ECO:0000256" key="5">
    <source>
        <dbReference type="ARBA" id="ARBA00022679"/>
    </source>
</evidence>
<dbReference type="Gene3D" id="3.10.150.10">
    <property type="entry name" value="DNA Polymerase III, subunit A, domain 2"/>
    <property type="match status" value="1"/>
</dbReference>
<comment type="similarity">
    <text evidence="2 10">Belongs to the beta sliding clamp family.</text>
</comment>
<evidence type="ECO:0000313" key="15">
    <source>
        <dbReference type="Proteomes" id="UP000260721"/>
    </source>
</evidence>
<evidence type="ECO:0000256" key="9">
    <source>
        <dbReference type="ARBA" id="ARBA00023125"/>
    </source>
</evidence>
<reference evidence="14 15" key="1">
    <citation type="submission" date="2018-08" db="EMBL/GenBank/DDBJ databases">
        <title>A genome reference for cultivated species of the human gut microbiota.</title>
        <authorList>
            <person name="Zou Y."/>
            <person name="Xue W."/>
            <person name="Luo G."/>
        </authorList>
    </citation>
    <scope>NUCLEOTIDE SEQUENCE [LARGE SCALE GENOMIC DNA]</scope>
    <source>
        <strain evidence="14 15">TF08-11</strain>
    </source>
</reference>
<dbReference type="Pfam" id="PF02767">
    <property type="entry name" value="DNA_pol3_beta_2"/>
    <property type="match status" value="1"/>
</dbReference>
<dbReference type="GO" id="GO:0009360">
    <property type="term" value="C:DNA polymerase III complex"/>
    <property type="evidence" value="ECO:0007669"/>
    <property type="project" value="InterPro"/>
</dbReference>
<feature type="domain" description="DNA polymerase III beta sliding clamp central" evidence="12">
    <location>
        <begin position="129"/>
        <end position="241"/>
    </location>
</feature>
<dbReference type="InterPro" id="IPR022635">
    <property type="entry name" value="DNA_polIII_beta_C"/>
</dbReference>
<evidence type="ECO:0000256" key="2">
    <source>
        <dbReference type="ARBA" id="ARBA00010752"/>
    </source>
</evidence>
<keyword evidence="7 10" id="KW-0235">DNA replication</keyword>